<evidence type="ECO:0000313" key="5">
    <source>
        <dbReference type="Proteomes" id="UP001185069"/>
    </source>
</evidence>
<keyword evidence="3" id="KW-0732">Signal</keyword>
<evidence type="ECO:0000256" key="2">
    <source>
        <dbReference type="SAM" id="Phobius"/>
    </source>
</evidence>
<feature type="region of interest" description="Disordered" evidence="1">
    <location>
        <begin position="661"/>
        <end position="680"/>
    </location>
</feature>
<feature type="signal peptide" evidence="3">
    <location>
        <begin position="1"/>
        <end position="20"/>
    </location>
</feature>
<protein>
    <recommendedName>
        <fullName evidence="6">Gram-positive cocci surface proteins LPxTG domain-containing protein</fullName>
    </recommendedName>
</protein>
<dbReference type="Proteomes" id="UP001185069">
    <property type="component" value="Unassembled WGS sequence"/>
</dbReference>
<dbReference type="InterPro" id="IPR047900">
    <property type="entry name" value="Choice_anch_G"/>
</dbReference>
<feature type="chain" id="PRO_5047139683" description="Gram-positive cocci surface proteins LPxTG domain-containing protein" evidence="3">
    <location>
        <begin position="21"/>
        <end position="1442"/>
    </location>
</feature>
<sequence>MSGAVAASLLALPLAGSAQAIQSPSGDPVEARGSIVGAFLGGMALAEAGLTSASSVKSPGPDKQPLNLNVFGGKALQLPNINLPIVKNGPGQPGLLDIGGAVGALNSYAAAQAAAGKAAAGAITDSGSIDPSAAQDPSKNINAKIDLRVLLDQLGLDTAHQLISTAEVDANALSSSINATKKPITAADTSYAFADAHARLQLPPVAGLTGLLTSGLDQLKTPINAVIGDTGALNTALKAALAALNVDLVVASLKTTGSTVSITGTDAVVAALAASLPTKIVSKNGGVTLDLTTGLADVDVAKIYNATGGAKDLNGLPPNTDVLDDKMVEALVNGVADVADAVIEKLNTGLKDALLNNLKLTIDLAAKVDLVGGVASANTSINITGTLAQFTGVTGAGDPTITATDLSIKPPLLPPVNIPAGTIVNALKPVLLTALKTVLGTAIDGLNTTLTANPGPIQAIVEPIVKAAGDALSPAFQAIKQVARLIINDQPTLDGRPADIASPTAYSVRALTLVLFPGGLPGFPTPPAPGGGQVPDPRDGLARVSISSSTADFGAAAAAPALAVNPASVPAGGKTSVTGTGWATGTPVSVQLKDPSGANVGAPVSVTPNADGSLPATDLPVPAGSAAGAYTVVGTQGTTPPVSTPLTVTAAATPTIKADPASVPAGGKTSVTGTGWDPASPVSVQLKDAAGANVGSPVSITPGTDGSLPATDLPVPAGTKAGDYTVVGTQGSNTQTAPLTVTDAAAPTIKADPASVPAGGKTSVTGTGWDPASPVSVQLKDAAGANVGSPVSITPGTDGSLPATDLPVPAGTKAGDYTVVGTQGSNTQTAPLTVTDAAAPTIKADPASVPAGTKTSVTGTGWTPGTPVSVQLTDPAGAAVGTPVSITPAADGSLPATDLPVPATATPGAYTVVGTQGSNTQSAPLTVTPAGTPALTVNPTSVPAGKKTSVTGTGWTPGTPVSVQLKDPSGANVGAPVSITPAADGSLPATDLPVPADAKPGNDTVVGTQGATTTSTPLTVTPADGTASANTNASASASASANADSKANAAAQAAAQAAANADATSTASAAANTAANAAAKSAATANATANASADATSAANAQAQAAATAAANSAAQSDTNATASAAATANANAASKAAATANSSTNASAAAAANANATANANANASASAAASANADSKANAAAQAAAQAAANADATSTASAAANTAANAAAKSAATANATANASADATSAANASAQAAATAAANSAAQSDSNAKASAAANANASAAASAASNANSSSSASSNAAADANGNASGIKVTIDRNLVNKGANVVLKVTGTGFKATEKVAGVLFSEQSPLGSQVADANGQVVFTFNSQNLELGDHTVTLTSTVDAAKTGSVSFKVVPAGAGNVNASGSSNGSGDGLANTGSNDPTSIFVGAGIALLLGAALVSIAVSRKRRGTEIGS</sequence>
<proteinExistence type="predicted"/>
<reference evidence="4 5" key="1">
    <citation type="submission" date="2023-07" db="EMBL/GenBank/DDBJ databases">
        <title>Sequencing the genomes of 1000 actinobacteria strains.</title>
        <authorList>
            <person name="Klenk H.-P."/>
        </authorList>
    </citation>
    <scope>NUCLEOTIDE SEQUENCE [LARGE SCALE GENOMIC DNA]</scope>
    <source>
        <strain evidence="4 5">DSM 14555</strain>
    </source>
</reference>
<dbReference type="RefSeq" id="WP_309798403.1">
    <property type="nucleotide sequence ID" value="NZ_JAVDQF010000001.1"/>
</dbReference>
<comment type="caution">
    <text evidence="4">The sequence shown here is derived from an EMBL/GenBank/DDBJ whole genome shotgun (WGS) entry which is preliminary data.</text>
</comment>
<evidence type="ECO:0000256" key="1">
    <source>
        <dbReference type="SAM" id="MobiDB-lite"/>
    </source>
</evidence>
<evidence type="ECO:0008006" key="6">
    <source>
        <dbReference type="Google" id="ProtNLM"/>
    </source>
</evidence>
<dbReference type="NCBIfam" id="NF033766">
    <property type="entry name" value="choice_anch_G"/>
    <property type="match status" value="1"/>
</dbReference>
<keyword evidence="5" id="KW-1185">Reference proteome</keyword>
<accession>A0ABU1JBL4</accession>
<feature type="compositionally biased region" description="Low complexity" evidence="1">
    <location>
        <begin position="948"/>
        <end position="963"/>
    </location>
</feature>
<feature type="region of interest" description="Disordered" evidence="1">
    <location>
        <begin position="845"/>
        <end position="871"/>
    </location>
</feature>
<feature type="region of interest" description="Disordered" evidence="1">
    <location>
        <begin position="932"/>
        <end position="1031"/>
    </location>
</feature>
<dbReference type="EMBL" id="JAVDQF010000001">
    <property type="protein sequence ID" value="MDR6269805.1"/>
    <property type="molecule type" value="Genomic_DNA"/>
</dbReference>
<keyword evidence="2" id="KW-0812">Transmembrane</keyword>
<feature type="compositionally biased region" description="Low complexity" evidence="1">
    <location>
        <begin position="1012"/>
        <end position="1031"/>
    </location>
</feature>
<feature type="transmembrane region" description="Helical" evidence="2">
    <location>
        <begin position="1412"/>
        <end position="1431"/>
    </location>
</feature>
<evidence type="ECO:0000313" key="4">
    <source>
        <dbReference type="EMBL" id="MDR6269805.1"/>
    </source>
</evidence>
<gene>
    <name evidence="4" type="ORF">JOE69_002043</name>
</gene>
<keyword evidence="2" id="KW-0472">Membrane</keyword>
<keyword evidence="2" id="KW-1133">Transmembrane helix</keyword>
<name>A0ABU1JBL4_9MICC</name>
<feature type="compositionally biased region" description="Low complexity" evidence="1">
    <location>
        <begin position="855"/>
        <end position="870"/>
    </location>
</feature>
<evidence type="ECO:0000256" key="3">
    <source>
        <dbReference type="SAM" id="SignalP"/>
    </source>
</evidence>
<organism evidence="4 5">
    <name type="scientific">Arthrobacter russicus</name>
    <dbReference type="NCBI Taxonomy" id="172040"/>
    <lineage>
        <taxon>Bacteria</taxon>
        <taxon>Bacillati</taxon>
        <taxon>Actinomycetota</taxon>
        <taxon>Actinomycetes</taxon>
        <taxon>Micrococcales</taxon>
        <taxon>Micrococcaceae</taxon>
        <taxon>Arthrobacter</taxon>
    </lineage>
</organism>